<dbReference type="Pfam" id="PF13545">
    <property type="entry name" value="HTH_Crp_2"/>
    <property type="match status" value="1"/>
</dbReference>
<dbReference type="SMART" id="SM00100">
    <property type="entry name" value="cNMP"/>
    <property type="match status" value="1"/>
</dbReference>
<keyword evidence="7" id="KW-0238">DNA-binding</keyword>
<evidence type="ECO:0000256" key="3">
    <source>
        <dbReference type="ARBA" id="ARBA00022553"/>
    </source>
</evidence>
<dbReference type="InterPro" id="IPR036890">
    <property type="entry name" value="HATPase_C_sf"/>
</dbReference>
<dbReference type="Pfam" id="PF07730">
    <property type="entry name" value="HisKA_3"/>
    <property type="match status" value="1"/>
</dbReference>
<dbReference type="InterPro" id="IPR036390">
    <property type="entry name" value="WH_DNA-bd_sf"/>
</dbReference>
<evidence type="ECO:0000256" key="8">
    <source>
        <dbReference type="ARBA" id="ARBA00023163"/>
    </source>
</evidence>
<dbReference type="CDD" id="cd16917">
    <property type="entry name" value="HATPase_UhpB-NarQ-NarX-like"/>
    <property type="match status" value="1"/>
</dbReference>
<dbReference type="InterPro" id="IPR052162">
    <property type="entry name" value="Sensor_kinase/Photoreceptor"/>
</dbReference>
<dbReference type="PROSITE" id="PS50042">
    <property type="entry name" value="CNMP_BINDING_3"/>
    <property type="match status" value="1"/>
</dbReference>
<dbReference type="SMART" id="SM00091">
    <property type="entry name" value="PAS"/>
    <property type="match status" value="8"/>
</dbReference>
<dbReference type="InterPro" id="IPR000595">
    <property type="entry name" value="cNMP-bd_dom"/>
</dbReference>
<dbReference type="GO" id="GO:0016020">
    <property type="term" value="C:membrane"/>
    <property type="evidence" value="ECO:0007669"/>
    <property type="project" value="InterPro"/>
</dbReference>
<dbReference type="InterPro" id="IPR018490">
    <property type="entry name" value="cNMP-bd_dom_sf"/>
</dbReference>
<feature type="domain" description="PAS" evidence="11">
    <location>
        <begin position="1049"/>
        <end position="1121"/>
    </location>
</feature>
<dbReference type="Gene3D" id="2.10.70.100">
    <property type="match status" value="1"/>
</dbReference>
<dbReference type="SUPFAM" id="SSF55785">
    <property type="entry name" value="PYP-like sensor domain (PAS domain)"/>
    <property type="match status" value="8"/>
</dbReference>
<dbReference type="GO" id="GO:0006355">
    <property type="term" value="P:regulation of DNA-templated transcription"/>
    <property type="evidence" value="ECO:0007669"/>
    <property type="project" value="InterPro"/>
</dbReference>
<feature type="domain" description="Cyclic nucleotide-binding" evidence="9">
    <location>
        <begin position="1"/>
        <end position="93"/>
    </location>
</feature>
<name>A0A9D7LR10_9RHOO</name>
<dbReference type="EC" id="2.7.13.3" evidence="2"/>
<feature type="domain" description="PAC" evidence="12">
    <location>
        <begin position="611"/>
        <end position="663"/>
    </location>
</feature>
<keyword evidence="6" id="KW-0805">Transcription regulation</keyword>
<proteinExistence type="predicted"/>
<dbReference type="SUPFAM" id="SSF46785">
    <property type="entry name" value="Winged helix' DNA-binding domain"/>
    <property type="match status" value="1"/>
</dbReference>
<dbReference type="GO" id="GO:0003677">
    <property type="term" value="F:DNA binding"/>
    <property type="evidence" value="ECO:0007669"/>
    <property type="project" value="UniProtKB-KW"/>
</dbReference>
<evidence type="ECO:0000313" key="13">
    <source>
        <dbReference type="EMBL" id="MBK8892201.1"/>
    </source>
</evidence>
<dbReference type="InterPro" id="IPR035965">
    <property type="entry name" value="PAS-like_dom_sf"/>
</dbReference>
<dbReference type="InterPro" id="IPR001610">
    <property type="entry name" value="PAC"/>
</dbReference>
<dbReference type="SMART" id="SM00086">
    <property type="entry name" value="PAC"/>
    <property type="match status" value="7"/>
</dbReference>
<dbReference type="SUPFAM" id="SSF55874">
    <property type="entry name" value="ATPase domain of HSP90 chaperone/DNA topoisomerase II/histidine kinase"/>
    <property type="match status" value="1"/>
</dbReference>
<dbReference type="Pfam" id="PF02518">
    <property type="entry name" value="HATPase_c"/>
    <property type="match status" value="1"/>
</dbReference>
<accession>A0A9D7LR10</accession>
<feature type="domain" description="PAC" evidence="12">
    <location>
        <begin position="995"/>
        <end position="1048"/>
    </location>
</feature>
<dbReference type="Gene3D" id="3.30.450.20">
    <property type="entry name" value="PAS domain"/>
    <property type="match status" value="8"/>
</dbReference>
<dbReference type="CDD" id="cd00038">
    <property type="entry name" value="CAP_ED"/>
    <property type="match status" value="1"/>
</dbReference>
<dbReference type="InterPro" id="IPR013656">
    <property type="entry name" value="PAS_4"/>
</dbReference>
<dbReference type="PROSITE" id="PS50109">
    <property type="entry name" value="HIS_KIN"/>
    <property type="match status" value="1"/>
</dbReference>
<dbReference type="InterPro" id="IPR013655">
    <property type="entry name" value="PAS_fold_3"/>
</dbReference>
<dbReference type="Gene3D" id="2.60.120.10">
    <property type="entry name" value="Jelly Rolls"/>
    <property type="match status" value="1"/>
</dbReference>
<feature type="domain" description="Histidine kinase" evidence="10">
    <location>
        <begin position="1358"/>
        <end position="1552"/>
    </location>
</feature>
<organism evidence="13 14">
    <name type="scientific">Candidatus Dechloromonas phosphorivorans</name>
    <dbReference type="NCBI Taxonomy" id="2899244"/>
    <lineage>
        <taxon>Bacteria</taxon>
        <taxon>Pseudomonadati</taxon>
        <taxon>Pseudomonadota</taxon>
        <taxon>Betaproteobacteria</taxon>
        <taxon>Rhodocyclales</taxon>
        <taxon>Azonexaceae</taxon>
        <taxon>Dechloromonas</taxon>
    </lineage>
</organism>
<dbReference type="InterPro" id="IPR000700">
    <property type="entry name" value="PAS-assoc_C"/>
</dbReference>
<evidence type="ECO:0000256" key="6">
    <source>
        <dbReference type="ARBA" id="ARBA00023015"/>
    </source>
</evidence>
<evidence type="ECO:0000259" key="9">
    <source>
        <dbReference type="PROSITE" id="PS50042"/>
    </source>
</evidence>
<dbReference type="FunFam" id="3.30.450.20:FF:000099">
    <property type="entry name" value="Sensory box sensor histidine kinase"/>
    <property type="match status" value="1"/>
</dbReference>
<dbReference type="CDD" id="cd00130">
    <property type="entry name" value="PAS"/>
    <property type="match status" value="5"/>
</dbReference>
<evidence type="ECO:0000256" key="4">
    <source>
        <dbReference type="ARBA" id="ARBA00022679"/>
    </source>
</evidence>
<dbReference type="Gene3D" id="3.30.565.10">
    <property type="entry name" value="Histidine kinase-like ATPase, C-terminal domain"/>
    <property type="match status" value="1"/>
</dbReference>
<evidence type="ECO:0000256" key="5">
    <source>
        <dbReference type="ARBA" id="ARBA00022777"/>
    </source>
</evidence>
<dbReference type="PROSITE" id="PS50113">
    <property type="entry name" value="PAC"/>
    <property type="match status" value="5"/>
</dbReference>
<feature type="domain" description="PAC" evidence="12">
    <location>
        <begin position="871"/>
        <end position="923"/>
    </location>
</feature>
<dbReference type="GO" id="GO:0000155">
    <property type="term" value="F:phosphorelay sensor kinase activity"/>
    <property type="evidence" value="ECO:0007669"/>
    <property type="project" value="InterPro"/>
</dbReference>
<keyword evidence="5" id="KW-0418">Kinase</keyword>
<keyword evidence="4" id="KW-0808">Transferase</keyword>
<dbReference type="InterPro" id="IPR005467">
    <property type="entry name" value="His_kinase_dom"/>
</dbReference>
<feature type="domain" description="PAS" evidence="11">
    <location>
        <begin position="288"/>
        <end position="329"/>
    </location>
</feature>
<evidence type="ECO:0000256" key="7">
    <source>
        <dbReference type="ARBA" id="ARBA00023125"/>
    </source>
</evidence>
<reference evidence="13" key="1">
    <citation type="submission" date="2020-10" db="EMBL/GenBank/DDBJ databases">
        <title>Connecting structure to function with the recovery of over 1000 high-quality activated sludge metagenome-assembled genomes encoding full-length rRNA genes using long-read sequencing.</title>
        <authorList>
            <person name="Singleton C.M."/>
            <person name="Petriglieri F."/>
            <person name="Kristensen J.M."/>
            <person name="Kirkegaard R.H."/>
            <person name="Michaelsen T.Y."/>
            <person name="Andersen M.H."/>
            <person name="Karst S.M."/>
            <person name="Dueholm M.S."/>
            <person name="Nielsen P.H."/>
            <person name="Albertsen M."/>
        </authorList>
    </citation>
    <scope>NUCLEOTIDE SEQUENCE</scope>
    <source>
        <strain evidence="13">OdNE_18-Q3-R46-58_BAT3C.305</strain>
    </source>
</reference>
<dbReference type="PANTHER" id="PTHR43304:SF1">
    <property type="entry name" value="PAC DOMAIN-CONTAINING PROTEIN"/>
    <property type="match status" value="1"/>
</dbReference>
<dbReference type="Pfam" id="PF00027">
    <property type="entry name" value="cNMP_binding"/>
    <property type="match status" value="1"/>
</dbReference>
<dbReference type="Pfam" id="PF08447">
    <property type="entry name" value="PAS_3"/>
    <property type="match status" value="5"/>
</dbReference>
<evidence type="ECO:0000256" key="2">
    <source>
        <dbReference type="ARBA" id="ARBA00012438"/>
    </source>
</evidence>
<feature type="domain" description="PAC" evidence="12">
    <location>
        <begin position="746"/>
        <end position="797"/>
    </location>
</feature>
<feature type="domain" description="PAS" evidence="11">
    <location>
        <begin position="798"/>
        <end position="868"/>
    </location>
</feature>
<dbReference type="Pfam" id="PF08448">
    <property type="entry name" value="PAS_4"/>
    <property type="match status" value="1"/>
</dbReference>
<dbReference type="InterPro" id="IPR011712">
    <property type="entry name" value="Sig_transdc_His_kin_sub3_dim/P"/>
</dbReference>
<comment type="catalytic activity">
    <reaction evidence="1">
        <text>ATP + protein L-histidine = ADP + protein N-phospho-L-histidine.</text>
        <dbReference type="EC" id="2.7.13.3"/>
    </reaction>
</comment>
<dbReference type="InterPro" id="IPR012318">
    <property type="entry name" value="HTH_CRP"/>
</dbReference>
<dbReference type="SMART" id="SM00387">
    <property type="entry name" value="HATPase_c"/>
    <property type="match status" value="1"/>
</dbReference>
<dbReference type="Pfam" id="PF13188">
    <property type="entry name" value="PAS_8"/>
    <property type="match status" value="2"/>
</dbReference>
<feature type="domain" description="PAC" evidence="12">
    <location>
        <begin position="1123"/>
        <end position="1177"/>
    </location>
</feature>
<dbReference type="InterPro" id="IPR014710">
    <property type="entry name" value="RmlC-like_jellyroll"/>
</dbReference>
<dbReference type="InterPro" id="IPR000014">
    <property type="entry name" value="PAS"/>
</dbReference>
<evidence type="ECO:0000256" key="1">
    <source>
        <dbReference type="ARBA" id="ARBA00000085"/>
    </source>
</evidence>
<keyword evidence="8" id="KW-0804">Transcription</keyword>
<feature type="domain" description="PAS" evidence="11">
    <location>
        <begin position="536"/>
        <end position="607"/>
    </location>
</feature>
<evidence type="ECO:0000259" key="12">
    <source>
        <dbReference type="PROSITE" id="PS50113"/>
    </source>
</evidence>
<dbReference type="PANTHER" id="PTHR43304">
    <property type="entry name" value="PHYTOCHROME-LIKE PROTEIN CPH1"/>
    <property type="match status" value="1"/>
</dbReference>
<evidence type="ECO:0000313" key="14">
    <source>
        <dbReference type="Proteomes" id="UP000808146"/>
    </source>
</evidence>
<dbReference type="InterPro" id="IPR003594">
    <property type="entry name" value="HATPase_dom"/>
</dbReference>
<evidence type="ECO:0000259" key="10">
    <source>
        <dbReference type="PROSITE" id="PS50109"/>
    </source>
</evidence>
<dbReference type="SUPFAM" id="SSF51206">
    <property type="entry name" value="cAMP-binding domain-like"/>
    <property type="match status" value="1"/>
</dbReference>
<keyword evidence="3" id="KW-0597">Phosphoprotein</keyword>
<dbReference type="Proteomes" id="UP000808146">
    <property type="component" value="Unassembled WGS sequence"/>
</dbReference>
<protein>
    <recommendedName>
        <fullName evidence="2">histidine kinase</fullName>
        <ecNumber evidence="2">2.7.13.3</ecNumber>
    </recommendedName>
</protein>
<dbReference type="NCBIfam" id="TIGR00229">
    <property type="entry name" value="sensory_box"/>
    <property type="match status" value="5"/>
</dbReference>
<evidence type="ECO:0000259" key="11">
    <source>
        <dbReference type="PROSITE" id="PS50112"/>
    </source>
</evidence>
<feature type="domain" description="PAS" evidence="11">
    <location>
        <begin position="924"/>
        <end position="995"/>
    </location>
</feature>
<dbReference type="PROSITE" id="PS50112">
    <property type="entry name" value="PAS"/>
    <property type="match status" value="5"/>
</dbReference>
<dbReference type="EMBL" id="JADKBR010000025">
    <property type="protein sequence ID" value="MBK8892201.1"/>
    <property type="molecule type" value="Genomic_DNA"/>
</dbReference>
<gene>
    <name evidence="13" type="ORF">IPN75_18480</name>
</gene>
<sequence length="1552" mass="173393">MADYLRLELQLENVSLSVGEVLHEVGEALDFLYFPISGIVSLRSITEDGSSSELAIVGNDGLVGISAVLGEDRSAHQAVVQSAGHAYRISIEQIRSELDPGGPLLRIALLYVQSLMTQVEQNALCYRHHRVEQQMCRWILLCHDRTPSAELNTTAAQIGYALGLQPEVVTEVIGVLQTAGLITFSRGHIQILDRSRLEARACKCCVASRKTATGISREIPHAQVSTSTHLTPGILRKSAEDRYQQSLSNGVKLPIDTHRLAHELQVHQIELELQNEVLTRANAEADAARQRYVAIYDSSPIAFITVDSLGTICQINPAGANLLGIKRAEARRYRFGASVAAESVAVFDQFLGKVLNERSRQGCEITLSPTAQSPAAMITIDAVPDENGRECRMVVVNVTQERQATRRLREREQYQRALLDAFPFIVWLKDEQSRFLSVNEPFATTFGWPSADSLVGKSDLDIAPLELAESYRADDRAVLESAEPRIIEEWIETGDELRWFETFKAPVALDGQILGTVGYARDLTEYKVMVDALRNSEAEFRSLFELSAVGSVEADPLTGRLLRANQKFCEITGYSAEELLAQSVDVITHPDDLERSRQGFRAVMTGETDLFVADERYVRKDGSIVWVNVQLTAVRDEQNHVTRSIAVIQDITIQKQAEAALRDQLKMQDLLAKIVATVPGVVYSFLLRPDGTACVPYASVALDQLYGLQPEDVREDATPLLARIHADDIGMVNETITASARAMTPWRAEYRVHHPSKGILWVDGHSMPQREPDGSILWQGYLRDITARKRTEEALRESERIYRAIGESIDYGIWICTPDGRNLYASQSFLRLVGITQEQCSNFGWGDVLHPDDAERTIAAWKECTRTGEPWDIEHRFRGVDGLWHDVLARGVAVRNEMGEITHWAGINLDISRLKRVENSLRESEADLRRAQDVSKTGSWRLDVNKNELNWSAENYRIFGVPRGTHLTYETFLSLVHPDDQTFVDKAWHDALLGAPYDIEHRVVVAGETRWVNERAELEFDPQGNLLGGFGSTQDITERKRSEAALFASESRFRLAMEAISGVVYEWDKGSRSTYWSSGLSRVFGVSGLDAESGRRWWHEHVHPDDLIRIRPEIVLNLKTRCDSFQLEYRMRHSAGYWMHISDCAHIVRDSAGRVVRVIGSLTDVSERKHAEEDLRRFNDSLEELVAQRTAEVEERSRALQESERFARATIDALSTSVCVLDGTGHIIAVNRAWREFAQDNGAKFERVCEGANYLAICDAASGASDPVAARVAAAIRKFLAGRRQDFSIEYECHSPETRRWFAMKLSCFPGDGPLRLVARHEDITERILAAEDQLESAKRLQRLAAHLESVREEQSAMLAREIHDELGGTLTMVKLNLANVADGVAVSTPVHDSLRGILDQVDIALQTIKRVSAELRPATLDTLGLVATIKWHVARFSKMTGIATDLHLPEHIRLSRNRSTAIFRIIQEALTNVAKHAGASTARVALRKYRGELIIEVSDNGIGITKGNRFKPDSFGLIGLHERALFLGGELSVTGMPKGGTHLSLRIPLDN</sequence>
<comment type="caution">
    <text evidence="13">The sequence shown here is derived from an EMBL/GenBank/DDBJ whole genome shotgun (WGS) entry which is preliminary data.</text>
</comment>
<dbReference type="GO" id="GO:0046983">
    <property type="term" value="F:protein dimerization activity"/>
    <property type="evidence" value="ECO:0007669"/>
    <property type="project" value="InterPro"/>
</dbReference>